<feature type="non-terminal residue" evidence="1">
    <location>
        <position position="249"/>
    </location>
</feature>
<sequence length="249" mass="27986">MEAIMKSTVNNHRFSILILTFIFYSTPIFGQWNKALHFNYMEHDFLMADTGANLWPTIMNAGTVEMWFRPDTILKSDTHDPDYTFLFSKNISGANDGDMGICWKRGEGKIQGFIQDANSARATTDVKTDQEIWLPRWTHVAYQWDTSDSMRIFINGVQSSDFEPNTAGETCPPVEAGAHNLIIGSGSANLLYNRYETFRGQIDEVRLSAIARYTADFTPATAPFETDAYTMALWHFDEGTGDVASDATG</sequence>
<dbReference type="InterPro" id="IPR013320">
    <property type="entry name" value="ConA-like_dom_sf"/>
</dbReference>
<evidence type="ECO:0008006" key="2">
    <source>
        <dbReference type="Google" id="ProtNLM"/>
    </source>
</evidence>
<dbReference type="EMBL" id="UINC01007607">
    <property type="protein sequence ID" value="SVA34243.1"/>
    <property type="molecule type" value="Genomic_DNA"/>
</dbReference>
<reference evidence="1" key="1">
    <citation type="submission" date="2018-05" db="EMBL/GenBank/DDBJ databases">
        <authorList>
            <person name="Lanie J.A."/>
            <person name="Ng W.-L."/>
            <person name="Kazmierczak K.M."/>
            <person name="Andrzejewski T.M."/>
            <person name="Davidsen T.M."/>
            <person name="Wayne K.J."/>
            <person name="Tettelin H."/>
            <person name="Glass J.I."/>
            <person name="Rusch D."/>
            <person name="Podicherti R."/>
            <person name="Tsui H.-C.T."/>
            <person name="Winkler M.E."/>
        </authorList>
    </citation>
    <scope>NUCLEOTIDE SEQUENCE</scope>
</reference>
<protein>
    <recommendedName>
        <fullName evidence="2">LamG-like jellyroll fold domain-containing protein</fullName>
    </recommendedName>
</protein>
<proteinExistence type="predicted"/>
<accession>A0A381V4Q4</accession>
<name>A0A381V4Q4_9ZZZZ</name>
<organism evidence="1">
    <name type="scientific">marine metagenome</name>
    <dbReference type="NCBI Taxonomy" id="408172"/>
    <lineage>
        <taxon>unclassified sequences</taxon>
        <taxon>metagenomes</taxon>
        <taxon>ecological metagenomes</taxon>
    </lineage>
</organism>
<evidence type="ECO:0000313" key="1">
    <source>
        <dbReference type="EMBL" id="SVA34243.1"/>
    </source>
</evidence>
<gene>
    <name evidence="1" type="ORF">METZ01_LOCUS87097</name>
</gene>
<dbReference type="AlphaFoldDB" id="A0A381V4Q4"/>
<dbReference type="Gene3D" id="2.60.120.200">
    <property type="match status" value="1"/>
</dbReference>
<dbReference type="Pfam" id="PF13385">
    <property type="entry name" value="Laminin_G_3"/>
    <property type="match status" value="1"/>
</dbReference>
<dbReference type="SUPFAM" id="SSF49899">
    <property type="entry name" value="Concanavalin A-like lectins/glucanases"/>
    <property type="match status" value="1"/>
</dbReference>